<keyword evidence="3" id="KW-1185">Reference proteome</keyword>
<reference evidence="2 3" key="1">
    <citation type="journal article" date="2018" name="Nat. Genet.">
        <title>The Rosa genome provides new insights in the design of modern roses.</title>
        <authorList>
            <person name="Bendahmane M."/>
        </authorList>
    </citation>
    <scope>NUCLEOTIDE SEQUENCE [LARGE SCALE GENOMIC DNA]</scope>
    <source>
        <strain evidence="3">cv. Old Blush</strain>
    </source>
</reference>
<comment type="caution">
    <text evidence="2">The sequence shown here is derived from an EMBL/GenBank/DDBJ whole genome shotgun (WGS) entry which is preliminary data.</text>
</comment>
<evidence type="ECO:0000313" key="2">
    <source>
        <dbReference type="EMBL" id="PRQ19637.1"/>
    </source>
</evidence>
<dbReference type="AlphaFoldDB" id="A0A2P6PCI3"/>
<dbReference type="EMBL" id="PDCK01000045">
    <property type="protein sequence ID" value="PRQ19637.1"/>
    <property type="molecule type" value="Genomic_DNA"/>
</dbReference>
<proteinExistence type="predicted"/>
<keyword evidence="1" id="KW-0472">Membrane</keyword>
<feature type="transmembrane region" description="Helical" evidence="1">
    <location>
        <begin position="20"/>
        <end position="43"/>
    </location>
</feature>
<keyword evidence="1" id="KW-1133">Transmembrane helix</keyword>
<keyword evidence="1" id="KW-0812">Transmembrane</keyword>
<feature type="transmembrane region" description="Helical" evidence="1">
    <location>
        <begin position="87"/>
        <end position="111"/>
    </location>
</feature>
<organism evidence="2 3">
    <name type="scientific">Rosa chinensis</name>
    <name type="common">China rose</name>
    <dbReference type="NCBI Taxonomy" id="74649"/>
    <lineage>
        <taxon>Eukaryota</taxon>
        <taxon>Viridiplantae</taxon>
        <taxon>Streptophyta</taxon>
        <taxon>Embryophyta</taxon>
        <taxon>Tracheophyta</taxon>
        <taxon>Spermatophyta</taxon>
        <taxon>Magnoliopsida</taxon>
        <taxon>eudicotyledons</taxon>
        <taxon>Gunneridae</taxon>
        <taxon>Pentapetalae</taxon>
        <taxon>rosids</taxon>
        <taxon>fabids</taxon>
        <taxon>Rosales</taxon>
        <taxon>Rosaceae</taxon>
        <taxon>Rosoideae</taxon>
        <taxon>Rosoideae incertae sedis</taxon>
        <taxon>Rosa</taxon>
    </lineage>
</organism>
<dbReference type="Proteomes" id="UP000238479">
    <property type="component" value="Chromosome 7"/>
</dbReference>
<evidence type="ECO:0000256" key="1">
    <source>
        <dbReference type="SAM" id="Phobius"/>
    </source>
</evidence>
<evidence type="ECO:0000313" key="3">
    <source>
        <dbReference type="Proteomes" id="UP000238479"/>
    </source>
</evidence>
<gene>
    <name evidence="2" type="ORF">RchiOBHm_Chr7g0219411</name>
</gene>
<dbReference type="Gramene" id="PRQ19637">
    <property type="protein sequence ID" value="PRQ19637"/>
    <property type="gene ID" value="RchiOBHm_Chr7g0219411"/>
</dbReference>
<accession>A0A2P6PCI3</accession>
<sequence>MRLLALEGAENTFSSFRFHLNLCCFCSSFGAFNAAGHMCLSVLEDSLMFRKSNENETDWWIIFSLSVFFLLHANQPKDSRQKRVGMILQLLFLCRLFTIILTLYTSLGLWFNFFFFH</sequence>
<protein>
    <submittedName>
        <fullName evidence="2">Uncharacterized protein</fullName>
    </submittedName>
</protein>
<name>A0A2P6PCI3_ROSCH</name>
<feature type="transmembrane region" description="Helical" evidence="1">
    <location>
        <begin position="59"/>
        <end position="75"/>
    </location>
</feature>